<evidence type="ECO:0000313" key="3">
    <source>
        <dbReference type="Proteomes" id="UP000009135"/>
    </source>
</evidence>
<dbReference type="KEGG" id="mhe:MHC_01490"/>
<dbReference type="STRING" id="1111676.MHC_01490"/>
<proteinExistence type="predicted"/>
<reference evidence="2 3" key="1">
    <citation type="journal article" date="2012" name="J. Bacteriol.">
        <title>Complete genome sequence of Mycoplasma haemocanis strain Illinois.</title>
        <authorList>
            <person name="do Nascimento N.C."/>
            <person name="Guimaraes A.M."/>
            <person name="Santos A.P."/>
            <person name="Sanmiguel P.J."/>
            <person name="Messick J.B."/>
        </authorList>
    </citation>
    <scope>NUCLEOTIDE SEQUENCE [LARGE SCALE GENOMIC DNA]</scope>
    <source>
        <strain evidence="2 3">Illinois</strain>
    </source>
</reference>
<gene>
    <name evidence="2" type="ordered locus">MHC_01490</name>
</gene>
<keyword evidence="1" id="KW-1133">Transmembrane helix</keyword>
<dbReference type="HOGENOM" id="CLU_098620_0_0_14"/>
<dbReference type="AlphaFoldDB" id="H6N692"/>
<evidence type="ECO:0000256" key="1">
    <source>
        <dbReference type="SAM" id="Phobius"/>
    </source>
</evidence>
<dbReference type="OrthoDB" id="9822638at2"/>
<keyword evidence="3" id="KW-1185">Reference proteome</keyword>
<keyword evidence="1" id="KW-0812">Transmembrane</keyword>
<feature type="transmembrane region" description="Helical" evidence="1">
    <location>
        <begin position="6"/>
        <end position="24"/>
    </location>
</feature>
<accession>H6N692</accession>
<dbReference type="Proteomes" id="UP000009135">
    <property type="component" value="Chromosome"/>
</dbReference>
<name>H6N692_MYCHN</name>
<protein>
    <submittedName>
        <fullName evidence="2">Uncharacterized protein</fullName>
    </submittedName>
</protein>
<sequence length="230" mass="27382">MNVKILGVIVSLGASTTGGLYLALKKNKSTTPITELFKKEKGWKLMDSNDEKWNEAWERYRNDHKNTGENSYRDTDKWGLSNWKDKRNESAAFEEFKRECEKRSKMKISNIEQQEYGDVKKYCSRPKKVLELLSEDTSKKLLDKNRDSEKWKEAWNKYRSYHIESTKDNTITYKNQDTWSMKNWSSKNSDANAAPDDYKNECEKRWNSYIDPMKLTEDETFQQVRDWCTK</sequence>
<evidence type="ECO:0000313" key="2">
    <source>
        <dbReference type="EMBL" id="AEW45164.1"/>
    </source>
</evidence>
<dbReference type="EMBL" id="CP003199">
    <property type="protein sequence ID" value="AEW45164.1"/>
    <property type="molecule type" value="Genomic_DNA"/>
</dbReference>
<organism evidence="2 3">
    <name type="scientific">Mycoplasma haemocanis (strain Illinois)</name>
    <dbReference type="NCBI Taxonomy" id="1111676"/>
    <lineage>
        <taxon>Bacteria</taxon>
        <taxon>Bacillati</taxon>
        <taxon>Mycoplasmatota</taxon>
        <taxon>Mollicutes</taxon>
        <taxon>Mycoplasmataceae</taxon>
        <taxon>Mycoplasma</taxon>
    </lineage>
</organism>
<keyword evidence="1" id="KW-0472">Membrane</keyword>